<gene>
    <name evidence="1" type="ORF">MCOR_40021</name>
</gene>
<organism evidence="1 2">
    <name type="scientific">Mytilus coruscus</name>
    <name type="common">Sea mussel</name>
    <dbReference type="NCBI Taxonomy" id="42192"/>
    <lineage>
        <taxon>Eukaryota</taxon>
        <taxon>Metazoa</taxon>
        <taxon>Spiralia</taxon>
        <taxon>Lophotrochozoa</taxon>
        <taxon>Mollusca</taxon>
        <taxon>Bivalvia</taxon>
        <taxon>Autobranchia</taxon>
        <taxon>Pteriomorphia</taxon>
        <taxon>Mytilida</taxon>
        <taxon>Mytiloidea</taxon>
        <taxon>Mytilidae</taxon>
        <taxon>Mytilinae</taxon>
        <taxon>Mytilus</taxon>
    </lineage>
</organism>
<dbReference type="Proteomes" id="UP000507470">
    <property type="component" value="Unassembled WGS sequence"/>
</dbReference>
<sequence length="179" mass="20584">MPGSPYQSLKSLKAALYTVSLENTRSEIWYLRQKKRERTEGSIVKINMKITVRNQSAVQDSYLVFDMPNEDDSRSMQLSVQEEQALCYTTGYIAQSGLKRTSDGIVNEGDSVGLLTYKMSVFLERSEDQQIRNCRDSWDECFSYIKLPTNDQIREKWRETCYTNLEVSQIGGSTLRSST</sequence>
<proteinExistence type="predicted"/>
<dbReference type="AlphaFoldDB" id="A0A6J8DCR0"/>
<name>A0A6J8DCR0_MYTCO</name>
<dbReference type="EMBL" id="CACVKT020007225">
    <property type="protein sequence ID" value="CAC5406448.1"/>
    <property type="molecule type" value="Genomic_DNA"/>
</dbReference>
<protein>
    <submittedName>
        <fullName evidence="1">Uncharacterized protein</fullName>
    </submittedName>
</protein>
<accession>A0A6J8DCR0</accession>
<evidence type="ECO:0000313" key="1">
    <source>
        <dbReference type="EMBL" id="CAC5406448.1"/>
    </source>
</evidence>
<reference evidence="1 2" key="1">
    <citation type="submission" date="2020-06" db="EMBL/GenBank/DDBJ databases">
        <authorList>
            <person name="Li R."/>
            <person name="Bekaert M."/>
        </authorList>
    </citation>
    <scope>NUCLEOTIDE SEQUENCE [LARGE SCALE GENOMIC DNA]</scope>
    <source>
        <strain evidence="2">wild</strain>
    </source>
</reference>
<evidence type="ECO:0000313" key="2">
    <source>
        <dbReference type="Proteomes" id="UP000507470"/>
    </source>
</evidence>
<keyword evidence="2" id="KW-1185">Reference proteome</keyword>